<gene>
    <name evidence="2" type="ORF">UFOPK2855_00167</name>
</gene>
<proteinExistence type="predicted"/>
<feature type="transmembrane region" description="Helical" evidence="1">
    <location>
        <begin position="210"/>
        <end position="232"/>
    </location>
</feature>
<sequence>MTGAPLVLLGSALAITCMMLIVWLISLKMRDASIVDIAWGSGFVVVAWVSFWLSEGNPTRSLLLTVLTSVWGLRLAFYLAKRNLGHGEDFRYQSMRRKHGSKFAFVSLYSVFAVQGLLMWIVSLPVQLGQVRATPNFGVIGAAGVLAWGVGIFFEVIGDAQLAKFKRDPANKGLVMNQGLWRYTRHPNYFGDSCVWAGLGLIAAETRLGIFGLVGPVMMTILLVKVSGAALLDRAMLKRKPGYETYVASTSGFIPRPPRNAK</sequence>
<keyword evidence="1" id="KW-0472">Membrane</keyword>
<feature type="transmembrane region" description="Helical" evidence="1">
    <location>
        <begin position="37"/>
        <end position="54"/>
    </location>
</feature>
<feature type="transmembrane region" description="Helical" evidence="1">
    <location>
        <begin position="6"/>
        <end position="25"/>
    </location>
</feature>
<evidence type="ECO:0000313" key="2">
    <source>
        <dbReference type="EMBL" id="CAB4751209.1"/>
    </source>
</evidence>
<dbReference type="EMBL" id="CAEZZK010000017">
    <property type="protein sequence ID" value="CAB4751209.1"/>
    <property type="molecule type" value="Genomic_DNA"/>
</dbReference>
<dbReference type="PANTHER" id="PTHR32251">
    <property type="entry name" value="3-OXO-5-ALPHA-STEROID 4-DEHYDROGENASE"/>
    <property type="match status" value="1"/>
</dbReference>
<dbReference type="AlphaFoldDB" id="A0A6J6TYG2"/>
<dbReference type="Pfam" id="PF06966">
    <property type="entry name" value="DUF1295"/>
    <property type="match status" value="1"/>
</dbReference>
<reference evidence="2" key="1">
    <citation type="submission" date="2020-05" db="EMBL/GenBank/DDBJ databases">
        <authorList>
            <person name="Chiriac C."/>
            <person name="Salcher M."/>
            <person name="Ghai R."/>
            <person name="Kavagutti S V."/>
        </authorList>
    </citation>
    <scope>NUCLEOTIDE SEQUENCE</scope>
</reference>
<keyword evidence="1" id="KW-0812">Transmembrane</keyword>
<dbReference type="InterPro" id="IPR010721">
    <property type="entry name" value="UstE-like"/>
</dbReference>
<dbReference type="Gene3D" id="1.20.120.1630">
    <property type="match status" value="1"/>
</dbReference>
<feature type="transmembrane region" description="Helical" evidence="1">
    <location>
        <begin position="101"/>
        <end position="122"/>
    </location>
</feature>
<feature type="transmembrane region" description="Helical" evidence="1">
    <location>
        <begin position="137"/>
        <end position="157"/>
    </location>
</feature>
<accession>A0A6J6TYG2</accession>
<dbReference type="GO" id="GO:0016020">
    <property type="term" value="C:membrane"/>
    <property type="evidence" value="ECO:0007669"/>
    <property type="project" value="TreeGrafter"/>
</dbReference>
<evidence type="ECO:0000256" key="1">
    <source>
        <dbReference type="SAM" id="Phobius"/>
    </source>
</evidence>
<protein>
    <submittedName>
        <fullName evidence="2">Unannotated protein</fullName>
    </submittedName>
</protein>
<keyword evidence="1" id="KW-1133">Transmembrane helix</keyword>
<dbReference type="PROSITE" id="PS50244">
    <property type="entry name" value="S5A_REDUCTASE"/>
    <property type="match status" value="1"/>
</dbReference>
<feature type="transmembrane region" description="Helical" evidence="1">
    <location>
        <begin position="60"/>
        <end position="80"/>
    </location>
</feature>
<dbReference type="PANTHER" id="PTHR32251:SF17">
    <property type="entry name" value="STEROID 5-ALPHA REDUCTASE C-TERMINAL DOMAIN-CONTAINING PROTEIN"/>
    <property type="match status" value="1"/>
</dbReference>
<name>A0A6J6TYG2_9ZZZZ</name>
<organism evidence="2">
    <name type="scientific">freshwater metagenome</name>
    <dbReference type="NCBI Taxonomy" id="449393"/>
    <lineage>
        <taxon>unclassified sequences</taxon>
        <taxon>metagenomes</taxon>
        <taxon>ecological metagenomes</taxon>
    </lineage>
</organism>